<protein>
    <submittedName>
        <fullName evidence="2">Uncharacterized protein</fullName>
    </submittedName>
</protein>
<accession>A0A9W6L7T8</accession>
<feature type="compositionally biased region" description="Basic and acidic residues" evidence="1">
    <location>
        <begin position="16"/>
        <end position="54"/>
    </location>
</feature>
<organism evidence="2 3">
    <name type="scientific">Pseudonocardia halophobica</name>
    <dbReference type="NCBI Taxonomy" id="29401"/>
    <lineage>
        <taxon>Bacteria</taxon>
        <taxon>Bacillati</taxon>
        <taxon>Actinomycetota</taxon>
        <taxon>Actinomycetes</taxon>
        <taxon>Pseudonocardiales</taxon>
        <taxon>Pseudonocardiaceae</taxon>
        <taxon>Pseudonocardia</taxon>
    </lineage>
</organism>
<reference evidence="2" key="1">
    <citation type="journal article" date="2014" name="Int. J. Syst. Evol. Microbiol.">
        <title>Complete genome sequence of Corynebacterium casei LMG S-19264T (=DSM 44701T), isolated from a smear-ripened cheese.</title>
        <authorList>
            <consortium name="US DOE Joint Genome Institute (JGI-PGF)"/>
            <person name="Walter F."/>
            <person name="Albersmeier A."/>
            <person name="Kalinowski J."/>
            <person name="Ruckert C."/>
        </authorList>
    </citation>
    <scope>NUCLEOTIDE SEQUENCE</scope>
    <source>
        <strain evidence="2">VKM Ac-1069</strain>
    </source>
</reference>
<dbReference type="AlphaFoldDB" id="A0A9W6L7T8"/>
<feature type="region of interest" description="Disordered" evidence="1">
    <location>
        <begin position="1"/>
        <end position="70"/>
    </location>
</feature>
<comment type="caution">
    <text evidence="2">The sequence shown here is derived from an EMBL/GenBank/DDBJ whole genome shotgun (WGS) entry which is preliminary data.</text>
</comment>
<dbReference type="Proteomes" id="UP001143463">
    <property type="component" value="Unassembled WGS sequence"/>
</dbReference>
<proteinExistence type="predicted"/>
<evidence type="ECO:0000313" key="3">
    <source>
        <dbReference type="Proteomes" id="UP001143463"/>
    </source>
</evidence>
<dbReference type="RefSeq" id="WP_037051082.1">
    <property type="nucleotide sequence ID" value="NZ_BAAAUZ010000014.1"/>
</dbReference>
<evidence type="ECO:0000313" key="2">
    <source>
        <dbReference type="EMBL" id="GLL14677.1"/>
    </source>
</evidence>
<sequence>MTERPENPADAPDPTDPTRTEETVDRLEEEVVGHRVDQRRDEEEDPRPAHRQDVEPGGDAPDGPGAEPSD</sequence>
<reference evidence="2" key="2">
    <citation type="submission" date="2023-01" db="EMBL/GenBank/DDBJ databases">
        <authorList>
            <person name="Sun Q."/>
            <person name="Evtushenko L."/>
        </authorList>
    </citation>
    <scope>NUCLEOTIDE SEQUENCE</scope>
    <source>
        <strain evidence="2">VKM Ac-1069</strain>
    </source>
</reference>
<feature type="compositionally biased region" description="Low complexity" evidence="1">
    <location>
        <begin position="55"/>
        <end position="70"/>
    </location>
</feature>
<evidence type="ECO:0000256" key="1">
    <source>
        <dbReference type="SAM" id="MobiDB-lite"/>
    </source>
</evidence>
<name>A0A9W6L7T8_9PSEU</name>
<keyword evidence="3" id="KW-1185">Reference proteome</keyword>
<dbReference type="EMBL" id="BSFQ01000035">
    <property type="protein sequence ID" value="GLL14677.1"/>
    <property type="molecule type" value="Genomic_DNA"/>
</dbReference>
<gene>
    <name evidence="2" type="ORF">GCM10017577_58250</name>
</gene>